<feature type="domain" description="DUF4124" evidence="3">
    <location>
        <begin position="4"/>
        <end position="48"/>
    </location>
</feature>
<dbReference type="InterPro" id="IPR023346">
    <property type="entry name" value="Lysozyme-like_dom_sf"/>
</dbReference>
<dbReference type="GO" id="GO:0008933">
    <property type="term" value="F:peptidoglycan lytic transglycosylase activity"/>
    <property type="evidence" value="ECO:0007669"/>
    <property type="project" value="InterPro"/>
</dbReference>
<gene>
    <name evidence="4" type="ORF">SAMN05661003_104116</name>
</gene>
<dbReference type="Pfam" id="PF13511">
    <property type="entry name" value="DUF4124"/>
    <property type="match status" value="1"/>
</dbReference>
<comment type="similarity">
    <text evidence="1">Belongs to the transglycosylase Slt family.</text>
</comment>
<dbReference type="PANTHER" id="PTHR37423">
    <property type="entry name" value="SOLUBLE LYTIC MUREIN TRANSGLYCOSYLASE-RELATED"/>
    <property type="match status" value="1"/>
</dbReference>
<name>A0A1G7APN6_9BACT</name>
<keyword evidence="5" id="KW-1185">Reference proteome</keyword>
<dbReference type="SUPFAM" id="SSF53955">
    <property type="entry name" value="Lysozyme-like"/>
    <property type="match status" value="1"/>
</dbReference>
<evidence type="ECO:0000259" key="2">
    <source>
        <dbReference type="Pfam" id="PF01464"/>
    </source>
</evidence>
<dbReference type="PANTHER" id="PTHR37423:SF2">
    <property type="entry name" value="MEMBRANE-BOUND LYTIC MUREIN TRANSGLYCOSYLASE C"/>
    <property type="match status" value="1"/>
</dbReference>
<protein>
    <submittedName>
        <fullName evidence="4">Soluble lytic murein transglycosylase</fullName>
    </submittedName>
</protein>
<dbReference type="STRING" id="57664.SAMN05661003_104116"/>
<proteinExistence type="inferred from homology"/>
<evidence type="ECO:0000259" key="3">
    <source>
        <dbReference type="Pfam" id="PF13511"/>
    </source>
</evidence>
<dbReference type="Gene3D" id="1.10.530.10">
    <property type="match status" value="1"/>
</dbReference>
<accession>A0A1G7APN6</accession>
<organism evidence="4 5">
    <name type="scientific">Desulfuromonas thiophila</name>
    <dbReference type="NCBI Taxonomy" id="57664"/>
    <lineage>
        <taxon>Bacteria</taxon>
        <taxon>Pseudomonadati</taxon>
        <taxon>Thermodesulfobacteriota</taxon>
        <taxon>Desulfuromonadia</taxon>
        <taxon>Desulfuromonadales</taxon>
        <taxon>Desulfuromonadaceae</taxon>
        <taxon>Desulfuromonas</taxon>
    </lineage>
</organism>
<evidence type="ECO:0000313" key="4">
    <source>
        <dbReference type="EMBL" id="SDE15846.1"/>
    </source>
</evidence>
<dbReference type="PROSITE" id="PS00922">
    <property type="entry name" value="TRANSGLYCOSYLASE"/>
    <property type="match status" value="1"/>
</dbReference>
<dbReference type="InterPro" id="IPR000189">
    <property type="entry name" value="Transglyc_AS"/>
</dbReference>
<dbReference type="AlphaFoldDB" id="A0A1G7APN6"/>
<evidence type="ECO:0000313" key="5">
    <source>
        <dbReference type="Proteomes" id="UP000243205"/>
    </source>
</evidence>
<dbReference type="Proteomes" id="UP000243205">
    <property type="component" value="Unassembled WGS sequence"/>
</dbReference>
<sequence>MLCVLSLLPTEGQAAVYRYVDAQGRMHFSNVPVHSQYQFFLAEPGDKQTDVGSVDALISRYAAHNAIDPALLKAVIRAESNFDPRALSHRGAMGLMQLHPQTAADLQVNNPYDPQQNIAGGSRYLRQMLHRFNGNLDLALAAYNAGPGVVERHGGVPPYLETRNYIDKVKRYQRLYRESDS</sequence>
<dbReference type="GO" id="GO:0000270">
    <property type="term" value="P:peptidoglycan metabolic process"/>
    <property type="evidence" value="ECO:0007669"/>
    <property type="project" value="InterPro"/>
</dbReference>
<dbReference type="Pfam" id="PF01464">
    <property type="entry name" value="SLT"/>
    <property type="match status" value="1"/>
</dbReference>
<dbReference type="InterPro" id="IPR008258">
    <property type="entry name" value="Transglycosylase_SLT_dom_1"/>
</dbReference>
<feature type="domain" description="Transglycosylase SLT" evidence="2">
    <location>
        <begin position="58"/>
        <end position="155"/>
    </location>
</feature>
<reference evidence="5" key="1">
    <citation type="submission" date="2016-10" db="EMBL/GenBank/DDBJ databases">
        <authorList>
            <person name="Varghese N."/>
            <person name="Submissions S."/>
        </authorList>
    </citation>
    <scope>NUCLEOTIDE SEQUENCE [LARGE SCALE GENOMIC DNA]</scope>
    <source>
        <strain evidence="5">DSM 8987</strain>
    </source>
</reference>
<evidence type="ECO:0000256" key="1">
    <source>
        <dbReference type="ARBA" id="ARBA00007734"/>
    </source>
</evidence>
<dbReference type="EMBL" id="FNAQ01000004">
    <property type="protein sequence ID" value="SDE15846.1"/>
    <property type="molecule type" value="Genomic_DNA"/>
</dbReference>
<dbReference type="CDD" id="cd16896">
    <property type="entry name" value="LT_Slt70-like"/>
    <property type="match status" value="1"/>
</dbReference>
<dbReference type="InterPro" id="IPR025392">
    <property type="entry name" value="DUF4124"/>
</dbReference>
<dbReference type="GO" id="GO:0016020">
    <property type="term" value="C:membrane"/>
    <property type="evidence" value="ECO:0007669"/>
    <property type="project" value="InterPro"/>
</dbReference>